<evidence type="ECO:0000313" key="3">
    <source>
        <dbReference type="Proteomes" id="UP000198211"/>
    </source>
</evidence>
<name>A0A225WA26_9STRA</name>
<evidence type="ECO:0000256" key="1">
    <source>
        <dbReference type="SAM" id="MobiDB-lite"/>
    </source>
</evidence>
<reference evidence="3" key="1">
    <citation type="submission" date="2017-03" db="EMBL/GenBank/DDBJ databases">
        <title>Phytopthora megakarya and P. palmivora, two closely related causual agents of cacao black pod achieved similar genome size and gene model numbers by different mechanisms.</title>
        <authorList>
            <person name="Ali S."/>
            <person name="Shao J."/>
            <person name="Larry D.J."/>
            <person name="Kronmiller B."/>
            <person name="Shen D."/>
            <person name="Strem M.D."/>
            <person name="Melnick R.L."/>
            <person name="Guiltinan M.J."/>
            <person name="Tyler B.M."/>
            <person name="Meinhardt L.W."/>
            <person name="Bailey B.A."/>
        </authorList>
    </citation>
    <scope>NUCLEOTIDE SEQUENCE [LARGE SCALE GENOMIC DNA]</scope>
    <source>
        <strain evidence="3">zdho120</strain>
    </source>
</reference>
<feature type="compositionally biased region" description="Polar residues" evidence="1">
    <location>
        <begin position="1"/>
        <end position="17"/>
    </location>
</feature>
<feature type="region of interest" description="Disordered" evidence="1">
    <location>
        <begin position="1"/>
        <end position="22"/>
    </location>
</feature>
<keyword evidence="3" id="KW-1185">Reference proteome</keyword>
<sequence length="157" mass="17367">MKASKGCTTPEATSPQQIKPPIDNSYLPYRELVGPLQYLVSASRPDIAHAVRNLGKYLSNYTFEHPFMAKRVLRYLAHTVDYGLVNDVGGSTRVTLTCFTGADYANDDADRKNISGYVTMLNGNVVSYVSRKQKINAQSTTETEYVAMNDPRISCGC</sequence>
<dbReference type="AlphaFoldDB" id="A0A225WA26"/>
<dbReference type="PANTHER" id="PTHR11439">
    <property type="entry name" value="GAG-POL-RELATED RETROTRANSPOSON"/>
    <property type="match status" value="1"/>
</dbReference>
<accession>A0A225WA26</accession>
<dbReference type="EMBL" id="NBNE01001381">
    <property type="protein sequence ID" value="OWZ14254.1"/>
    <property type="molecule type" value="Genomic_DNA"/>
</dbReference>
<dbReference type="CDD" id="cd09272">
    <property type="entry name" value="RNase_HI_RT_Ty1"/>
    <property type="match status" value="1"/>
</dbReference>
<dbReference type="STRING" id="4795.A0A225WA26"/>
<dbReference type="PANTHER" id="PTHR11439:SF517">
    <property type="entry name" value="CYSTEINE-RICH RLK (RECEPTOR-LIKE PROTEIN KINASE) 8"/>
    <property type="match status" value="1"/>
</dbReference>
<evidence type="ECO:0000313" key="2">
    <source>
        <dbReference type="EMBL" id="OWZ14254.1"/>
    </source>
</evidence>
<comment type="caution">
    <text evidence="2">The sequence shown here is derived from an EMBL/GenBank/DDBJ whole genome shotgun (WGS) entry which is preliminary data.</text>
</comment>
<gene>
    <name evidence="2" type="ORF">PHMEG_00012302</name>
</gene>
<proteinExistence type="predicted"/>
<dbReference type="OrthoDB" id="107701at2759"/>
<organism evidence="2 3">
    <name type="scientific">Phytophthora megakarya</name>
    <dbReference type="NCBI Taxonomy" id="4795"/>
    <lineage>
        <taxon>Eukaryota</taxon>
        <taxon>Sar</taxon>
        <taxon>Stramenopiles</taxon>
        <taxon>Oomycota</taxon>
        <taxon>Peronosporomycetes</taxon>
        <taxon>Peronosporales</taxon>
        <taxon>Peronosporaceae</taxon>
        <taxon>Phytophthora</taxon>
    </lineage>
</organism>
<protein>
    <submittedName>
        <fullName evidence="2">Polyprotein</fullName>
    </submittedName>
</protein>
<dbReference type="Proteomes" id="UP000198211">
    <property type="component" value="Unassembled WGS sequence"/>
</dbReference>